<protein>
    <recommendedName>
        <fullName evidence="4">Peptidase A1 domain-containing protein</fullName>
    </recommendedName>
</protein>
<dbReference type="InterPro" id="IPR021109">
    <property type="entry name" value="Peptidase_aspartic_dom_sf"/>
</dbReference>
<dbReference type="InterPro" id="IPR033121">
    <property type="entry name" value="PEPTIDASE_A1"/>
</dbReference>
<comment type="caution">
    <text evidence="5">The sequence shown here is derived from an EMBL/GenBank/DDBJ whole genome shotgun (WGS) entry which is preliminary data.</text>
</comment>
<feature type="signal peptide" evidence="3">
    <location>
        <begin position="1"/>
        <end position="26"/>
    </location>
</feature>
<keyword evidence="2" id="KW-0472">Membrane</keyword>
<keyword evidence="2" id="KW-0812">Transmembrane</keyword>
<dbReference type="SUPFAM" id="SSF50630">
    <property type="entry name" value="Acid proteases"/>
    <property type="match status" value="1"/>
</dbReference>
<accession>A0A8K0WJX4</accession>
<evidence type="ECO:0000256" key="1">
    <source>
        <dbReference type="SAM" id="MobiDB-lite"/>
    </source>
</evidence>
<dbReference type="Gene3D" id="2.40.70.10">
    <property type="entry name" value="Acid Proteases"/>
    <property type="match status" value="2"/>
</dbReference>
<feature type="compositionally biased region" description="Low complexity" evidence="1">
    <location>
        <begin position="430"/>
        <end position="444"/>
    </location>
</feature>
<evidence type="ECO:0000256" key="2">
    <source>
        <dbReference type="SAM" id="Phobius"/>
    </source>
</evidence>
<keyword evidence="3" id="KW-0732">Signal</keyword>
<dbReference type="PROSITE" id="PS51767">
    <property type="entry name" value="PEPTIDASE_A1"/>
    <property type="match status" value="1"/>
</dbReference>
<feature type="region of interest" description="Disordered" evidence="1">
    <location>
        <begin position="428"/>
        <end position="457"/>
    </location>
</feature>
<sequence length="495" mass="53609">MSNRADACSILHYALLLTPFFSISTAASNCSPRPVLSEIRNVSLPNANGQQNRGIAFRVGTPGQELIFDPRWPTNNIHIYGSDYSGGCGIYSDTACPTMRGGLYVQRDSTSAGAALGSTAAEEDDRMVPQSHFISDVLSIDNQTSPPLPIGIQNTIAQNKIPHTPLHVLGLGDNSTVLQMLKDTEKIASRTWTKFNGWIGADKEHQRDGYMLFGGYDRAKVLGTGHKIPIGKYNSNCRSRLRVFISDLGLNFPNGTYVSLHKFSLSRNLQPFESCILPYYPLLLSMNNGNFFDRFMQAIDLNSTEWSEGLVPDGRVIPLEKSLPDVNLTISILSGPSITIPYHQLFLPQRDISETTGAVMITGPEKILPIKEFTDNEFPILGELFLSAAVVMANLDAGVFTIWEANQESNDQQLVAVDETGQEVTEFCEPASATTPTSSPTNSPLGSENESTEASEPDRGAVIGIIVGSVVAVAMVVTASSFSGVDIGGGKQRVQ</sequence>
<reference evidence="5" key="1">
    <citation type="journal article" date="2021" name="Nat. Commun.">
        <title>Genetic determinants of endophytism in the Arabidopsis root mycobiome.</title>
        <authorList>
            <person name="Mesny F."/>
            <person name="Miyauchi S."/>
            <person name="Thiergart T."/>
            <person name="Pickel B."/>
            <person name="Atanasova L."/>
            <person name="Karlsson M."/>
            <person name="Huettel B."/>
            <person name="Barry K.W."/>
            <person name="Haridas S."/>
            <person name="Chen C."/>
            <person name="Bauer D."/>
            <person name="Andreopoulos W."/>
            <person name="Pangilinan J."/>
            <person name="LaButti K."/>
            <person name="Riley R."/>
            <person name="Lipzen A."/>
            <person name="Clum A."/>
            <person name="Drula E."/>
            <person name="Henrissat B."/>
            <person name="Kohler A."/>
            <person name="Grigoriev I.V."/>
            <person name="Martin F.M."/>
            <person name="Hacquard S."/>
        </authorList>
    </citation>
    <scope>NUCLEOTIDE SEQUENCE</scope>
    <source>
        <strain evidence="5">MPI-CAGE-CH-0235</strain>
    </source>
</reference>
<evidence type="ECO:0000313" key="5">
    <source>
        <dbReference type="EMBL" id="KAH7303404.1"/>
    </source>
</evidence>
<organism evidence="5 6">
    <name type="scientific">Stachybotrys elegans</name>
    <dbReference type="NCBI Taxonomy" id="80388"/>
    <lineage>
        <taxon>Eukaryota</taxon>
        <taxon>Fungi</taxon>
        <taxon>Dikarya</taxon>
        <taxon>Ascomycota</taxon>
        <taxon>Pezizomycotina</taxon>
        <taxon>Sordariomycetes</taxon>
        <taxon>Hypocreomycetidae</taxon>
        <taxon>Hypocreales</taxon>
        <taxon>Stachybotryaceae</taxon>
        <taxon>Stachybotrys</taxon>
    </lineage>
</organism>
<feature type="domain" description="Peptidase A1" evidence="4">
    <location>
        <begin position="53"/>
        <end position="403"/>
    </location>
</feature>
<proteinExistence type="predicted"/>
<evidence type="ECO:0000256" key="3">
    <source>
        <dbReference type="SAM" id="SignalP"/>
    </source>
</evidence>
<keyword evidence="2" id="KW-1133">Transmembrane helix</keyword>
<dbReference type="AlphaFoldDB" id="A0A8K0WJX4"/>
<gene>
    <name evidence="5" type="ORF">B0I35DRAFT_446736</name>
</gene>
<name>A0A8K0WJX4_9HYPO</name>
<feature type="chain" id="PRO_5035456775" description="Peptidase A1 domain-containing protein" evidence="3">
    <location>
        <begin position="27"/>
        <end position="495"/>
    </location>
</feature>
<dbReference type="OrthoDB" id="5361565at2759"/>
<dbReference type="EMBL" id="JAGPNK010000034">
    <property type="protein sequence ID" value="KAH7303404.1"/>
    <property type="molecule type" value="Genomic_DNA"/>
</dbReference>
<evidence type="ECO:0000313" key="6">
    <source>
        <dbReference type="Proteomes" id="UP000813444"/>
    </source>
</evidence>
<evidence type="ECO:0000259" key="4">
    <source>
        <dbReference type="PROSITE" id="PS51767"/>
    </source>
</evidence>
<dbReference type="Proteomes" id="UP000813444">
    <property type="component" value="Unassembled WGS sequence"/>
</dbReference>
<feature type="transmembrane region" description="Helical" evidence="2">
    <location>
        <begin position="461"/>
        <end position="485"/>
    </location>
</feature>
<keyword evidence="6" id="KW-1185">Reference proteome</keyword>